<evidence type="ECO:0000256" key="4">
    <source>
        <dbReference type="ARBA" id="ARBA00023136"/>
    </source>
</evidence>
<accession>A0A1I4J9F2</accession>
<keyword evidence="3 5" id="KW-1133">Transmembrane helix</keyword>
<dbReference type="EMBL" id="FOTF01000034">
    <property type="protein sequence ID" value="SFL63228.1"/>
    <property type="molecule type" value="Genomic_DNA"/>
</dbReference>
<dbReference type="GO" id="GO:0016020">
    <property type="term" value="C:membrane"/>
    <property type="evidence" value="ECO:0007669"/>
    <property type="project" value="UniProtKB-SubCell"/>
</dbReference>
<proteinExistence type="predicted"/>
<dbReference type="STRING" id="195913.SAMN04488004_13429"/>
<dbReference type="RefSeq" id="WP_090191760.1">
    <property type="nucleotide sequence ID" value="NZ_FOTF01000034.1"/>
</dbReference>
<evidence type="ECO:0000256" key="3">
    <source>
        <dbReference type="ARBA" id="ARBA00022989"/>
    </source>
</evidence>
<keyword evidence="4 5" id="KW-0472">Membrane</keyword>
<dbReference type="Proteomes" id="UP000199550">
    <property type="component" value="Unassembled WGS sequence"/>
</dbReference>
<sequence length="97" mass="10962">MEKTVVIKGLTRQAKMAGLPLPYFMAVVGLTVMPFMVTKALLWLPTFAIWYFGARSITAINPNGHRLIAMRLRHLPQSFGRTKVRFQRSTKGRASDV</sequence>
<evidence type="ECO:0000313" key="7">
    <source>
        <dbReference type="Proteomes" id="UP000199550"/>
    </source>
</evidence>
<dbReference type="AlphaFoldDB" id="A0A1I4J9F2"/>
<reference evidence="6 7" key="1">
    <citation type="submission" date="2016-10" db="EMBL/GenBank/DDBJ databases">
        <authorList>
            <person name="de Groot N.N."/>
        </authorList>
    </citation>
    <scope>NUCLEOTIDE SEQUENCE [LARGE SCALE GENOMIC DNA]</scope>
    <source>
        <strain evidence="6 7">DSM 16199</strain>
    </source>
</reference>
<evidence type="ECO:0000313" key="6">
    <source>
        <dbReference type="EMBL" id="SFL63228.1"/>
    </source>
</evidence>
<evidence type="ECO:0000256" key="5">
    <source>
        <dbReference type="SAM" id="Phobius"/>
    </source>
</evidence>
<organism evidence="6 7">
    <name type="scientific">Loktanella salsilacus</name>
    <dbReference type="NCBI Taxonomy" id="195913"/>
    <lineage>
        <taxon>Bacteria</taxon>
        <taxon>Pseudomonadati</taxon>
        <taxon>Pseudomonadota</taxon>
        <taxon>Alphaproteobacteria</taxon>
        <taxon>Rhodobacterales</taxon>
        <taxon>Roseobacteraceae</taxon>
        <taxon>Loktanella</taxon>
    </lineage>
</organism>
<protein>
    <submittedName>
        <fullName evidence="6">Type IV secretory pathway, VirB3 components</fullName>
    </submittedName>
</protein>
<name>A0A1I4J9F2_9RHOB</name>
<dbReference type="Pfam" id="PF05101">
    <property type="entry name" value="VirB3"/>
    <property type="match status" value="1"/>
</dbReference>
<feature type="transmembrane region" description="Helical" evidence="5">
    <location>
        <begin position="21"/>
        <end position="52"/>
    </location>
</feature>
<dbReference type="InterPro" id="IPR007792">
    <property type="entry name" value="T4SS_VirB3/TrbD/AvhB"/>
</dbReference>
<evidence type="ECO:0000256" key="2">
    <source>
        <dbReference type="ARBA" id="ARBA00022692"/>
    </source>
</evidence>
<evidence type="ECO:0000256" key="1">
    <source>
        <dbReference type="ARBA" id="ARBA00004370"/>
    </source>
</evidence>
<keyword evidence="2 5" id="KW-0812">Transmembrane</keyword>
<comment type="subcellular location">
    <subcellularLocation>
        <location evidence="1">Membrane</location>
    </subcellularLocation>
</comment>
<keyword evidence="7" id="KW-1185">Reference proteome</keyword>
<dbReference type="OrthoDB" id="7860899at2"/>
<gene>
    <name evidence="6" type="ORF">SAMN04488004_13429</name>
</gene>